<sequence>MLAFILCAISCFLYIWWKWETNYRRLKTYKLPPVYPGLLPIIGHAHLLIGNTTSIKCKVLMDLLLELSEENTFTDKEQRRKKRLQEIFGGTDRDVTKDDLPKMVYTDAVIKETLRLYPTGPVGL</sequence>
<keyword evidence="2" id="KW-1185">Reference proteome</keyword>
<proteinExistence type="predicted"/>
<comment type="caution">
    <text evidence="1">The sequence shown here is derived from an EMBL/GenBank/DDBJ whole genome shotgun (WGS) entry which is preliminary data.</text>
</comment>
<gene>
    <name evidence="1" type="ORF">PYW08_009652</name>
</gene>
<name>A0ACC2Q8C1_9NEOP</name>
<protein>
    <submittedName>
        <fullName evidence="1">Uncharacterized protein</fullName>
    </submittedName>
</protein>
<evidence type="ECO:0000313" key="2">
    <source>
        <dbReference type="Proteomes" id="UP001231649"/>
    </source>
</evidence>
<dbReference type="Proteomes" id="UP001231649">
    <property type="component" value="Chromosome 24"/>
</dbReference>
<evidence type="ECO:0000313" key="1">
    <source>
        <dbReference type="EMBL" id="KAJ8709648.1"/>
    </source>
</evidence>
<accession>A0ACC2Q8C1</accession>
<organism evidence="1 2">
    <name type="scientific">Mythimna loreyi</name>
    <dbReference type="NCBI Taxonomy" id="667449"/>
    <lineage>
        <taxon>Eukaryota</taxon>
        <taxon>Metazoa</taxon>
        <taxon>Ecdysozoa</taxon>
        <taxon>Arthropoda</taxon>
        <taxon>Hexapoda</taxon>
        <taxon>Insecta</taxon>
        <taxon>Pterygota</taxon>
        <taxon>Neoptera</taxon>
        <taxon>Endopterygota</taxon>
        <taxon>Lepidoptera</taxon>
        <taxon>Glossata</taxon>
        <taxon>Ditrysia</taxon>
        <taxon>Noctuoidea</taxon>
        <taxon>Noctuidae</taxon>
        <taxon>Noctuinae</taxon>
        <taxon>Hadenini</taxon>
        <taxon>Mythimna</taxon>
    </lineage>
</organism>
<reference evidence="1" key="1">
    <citation type="submission" date="2023-03" db="EMBL/GenBank/DDBJ databases">
        <title>Chromosome-level genomes of two armyworms, Mythimna separata and Mythimna loreyi, provide insights into the biosynthesis and reception of sex pheromones.</title>
        <authorList>
            <person name="Zhao H."/>
        </authorList>
    </citation>
    <scope>NUCLEOTIDE SEQUENCE</scope>
    <source>
        <strain evidence="1">BeijingLab</strain>
    </source>
</reference>
<dbReference type="EMBL" id="CM056800">
    <property type="protein sequence ID" value="KAJ8709648.1"/>
    <property type="molecule type" value="Genomic_DNA"/>
</dbReference>